<dbReference type="InterPro" id="IPR027840">
    <property type="entry name" value="DUF4493"/>
</dbReference>
<feature type="domain" description="Putative carbohydrate metabolism" evidence="2">
    <location>
        <begin position="550"/>
        <end position="763"/>
    </location>
</feature>
<feature type="chain" id="PRO_5038592635" evidence="1">
    <location>
        <begin position="38"/>
        <end position="772"/>
    </location>
</feature>
<dbReference type="InterPro" id="IPR025112">
    <property type="entry name" value="PCMD"/>
</dbReference>
<name>A0A9D1TYJ9_9BACT</name>
<dbReference type="InterPro" id="IPR038653">
    <property type="entry name" value="Put_CMD_sf"/>
</dbReference>
<evidence type="ECO:0000256" key="1">
    <source>
        <dbReference type="SAM" id="SignalP"/>
    </source>
</evidence>
<dbReference type="PROSITE" id="PS51257">
    <property type="entry name" value="PROKAR_LIPOPROTEIN"/>
    <property type="match status" value="1"/>
</dbReference>
<dbReference type="EMBL" id="DXHL01000032">
    <property type="protein sequence ID" value="HIW11177.1"/>
    <property type="molecule type" value="Genomic_DNA"/>
</dbReference>
<reference evidence="3" key="1">
    <citation type="journal article" date="2021" name="PeerJ">
        <title>Extensive microbial diversity within the chicken gut microbiome revealed by metagenomics and culture.</title>
        <authorList>
            <person name="Gilroy R."/>
            <person name="Ravi A."/>
            <person name="Getino M."/>
            <person name="Pursley I."/>
            <person name="Horton D.L."/>
            <person name="Alikhan N.F."/>
            <person name="Baker D."/>
            <person name="Gharbi K."/>
            <person name="Hall N."/>
            <person name="Watson M."/>
            <person name="Adriaenssens E.M."/>
            <person name="Foster-Nyarko E."/>
            <person name="Jarju S."/>
            <person name="Secka A."/>
            <person name="Antonio M."/>
            <person name="Oren A."/>
            <person name="Chaudhuri R.R."/>
            <person name="La Ragione R."/>
            <person name="Hildebrand F."/>
            <person name="Pallen M.J."/>
        </authorList>
    </citation>
    <scope>NUCLEOTIDE SEQUENCE</scope>
    <source>
        <strain evidence="3">ChiBcec15-1070</strain>
    </source>
</reference>
<dbReference type="Pfam" id="PF13201">
    <property type="entry name" value="PCMD"/>
    <property type="match status" value="1"/>
</dbReference>
<feature type="signal peptide" evidence="1">
    <location>
        <begin position="1"/>
        <end position="37"/>
    </location>
</feature>
<evidence type="ECO:0000259" key="2">
    <source>
        <dbReference type="Pfam" id="PF13201"/>
    </source>
</evidence>
<dbReference type="Pfam" id="PF14900">
    <property type="entry name" value="DUF4493"/>
    <property type="match status" value="1"/>
</dbReference>
<dbReference type="Proteomes" id="UP000823926">
    <property type="component" value="Unassembled WGS sequence"/>
</dbReference>
<proteinExistence type="predicted"/>
<organism evidence="3 4">
    <name type="scientific">Candidatus Rikenella faecigallinarum</name>
    <dbReference type="NCBI Taxonomy" id="2838745"/>
    <lineage>
        <taxon>Bacteria</taxon>
        <taxon>Pseudomonadati</taxon>
        <taxon>Bacteroidota</taxon>
        <taxon>Bacteroidia</taxon>
        <taxon>Bacteroidales</taxon>
        <taxon>Rikenellaceae</taxon>
        <taxon>Rikenella</taxon>
    </lineage>
</organism>
<evidence type="ECO:0000313" key="3">
    <source>
        <dbReference type="EMBL" id="HIW11177.1"/>
    </source>
</evidence>
<accession>A0A9D1TYJ9</accession>
<comment type="caution">
    <text evidence="3">The sequence shown here is derived from an EMBL/GenBank/DDBJ whole genome shotgun (WGS) entry which is preliminary data.</text>
</comment>
<protein>
    <submittedName>
        <fullName evidence="3">DUF4493 domain-containing protein</fullName>
    </submittedName>
</protein>
<dbReference type="Gene3D" id="2.60.120.890">
    <property type="entry name" value="BT2081, beta-jelly-roll domain"/>
    <property type="match status" value="1"/>
</dbReference>
<evidence type="ECO:0000313" key="4">
    <source>
        <dbReference type="Proteomes" id="UP000823926"/>
    </source>
</evidence>
<keyword evidence="1" id="KW-0732">Signal</keyword>
<reference evidence="3" key="2">
    <citation type="submission" date="2021-04" db="EMBL/GenBank/DDBJ databases">
        <authorList>
            <person name="Gilroy R."/>
        </authorList>
    </citation>
    <scope>NUCLEOTIDE SEQUENCE</scope>
    <source>
        <strain evidence="3">ChiBcec15-1070</strain>
    </source>
</reference>
<dbReference type="AlphaFoldDB" id="A0A9D1TYJ9"/>
<sequence>MIRFQTSIYRLARMGRAAAGLCMLVAAVACSRSPLGAGQGSMTLSLQQDETLHLKSGLTPLSEEEVYVVDIINEQGDTVATYQDSRNIEVITLPEGVYTVAAYNKVEPTEAYGFGRPRYAGSQAVTIKAGKNSPVGIICKLANVKVTVLDFEQEIKDNFPEYSLVVKPTYDYTGSDTLTFTQADADGGQTGWIMPTDKGSFVLIFRAANHQSPDKTQIYVRTIADAVPADYYRFTVKMDTQSDPSDGGSMFRLSVQTDVNEYEFPFGIMGHTRPIPVISREDGGDIQDPLTTNVDSRDGLIRLNVHADASIKRLRVRHESGDVLLKYGLPGMVNLGGDNDMATDEAQREPLAEVMNWKEGTVVGVTDTWIDLSPLMNTAKLDGVLLPEGNYEVEVEVYDMDNQMVSQTVTLSVARDFATGGAMSGQLLNGIPGVGAKYAYVTAQWIGSEIPTGLAFEYRVLGTGEDAWQKATVAEADIDSESKSFVGLITGLNPETIYEVRPVGDGLSAGAVAVFQTEKFVAIPNLDFEGGQYGSFDGASGVYDPNIPGQTRFWATGNPGGKYTVLGIGLDKNVTLPVTDAEARTGTALWMTSYYVSKAGVTSLATGTIFSGTFGPITSAPTNSDAQRALVHYGQSYAARPLGLKGWYKYIPKTIDTDIDNKYPDLKGQSDKCKIYISLEAWGAGVSTRPAKPVVVGYGELLSEATNGVPEQNNGYVPFEFKVTYTSTTVPDHIVMCATCSYLSDDFCGGAGSSLYIDDFELIWEPDKLAQP</sequence>
<gene>
    <name evidence="3" type="ORF">H9888_06745</name>
</gene>